<name>A0AAN6PQB9_9PEZI</name>
<organism evidence="1 2">
    <name type="scientific">Parathielavia hyrcaniae</name>
    <dbReference type="NCBI Taxonomy" id="113614"/>
    <lineage>
        <taxon>Eukaryota</taxon>
        <taxon>Fungi</taxon>
        <taxon>Dikarya</taxon>
        <taxon>Ascomycota</taxon>
        <taxon>Pezizomycotina</taxon>
        <taxon>Sordariomycetes</taxon>
        <taxon>Sordariomycetidae</taxon>
        <taxon>Sordariales</taxon>
        <taxon>Chaetomiaceae</taxon>
        <taxon>Parathielavia</taxon>
    </lineage>
</organism>
<comment type="caution">
    <text evidence="1">The sequence shown here is derived from an EMBL/GenBank/DDBJ whole genome shotgun (WGS) entry which is preliminary data.</text>
</comment>
<keyword evidence="2" id="KW-1185">Reference proteome</keyword>
<gene>
    <name evidence="1" type="ORF">N658DRAFT_66198</name>
</gene>
<reference evidence="1" key="1">
    <citation type="journal article" date="2023" name="Mol. Phylogenet. Evol.">
        <title>Genome-scale phylogeny and comparative genomics of the fungal order Sordariales.</title>
        <authorList>
            <person name="Hensen N."/>
            <person name="Bonometti L."/>
            <person name="Westerberg I."/>
            <person name="Brannstrom I.O."/>
            <person name="Guillou S."/>
            <person name="Cros-Aarteil S."/>
            <person name="Calhoun S."/>
            <person name="Haridas S."/>
            <person name="Kuo A."/>
            <person name="Mondo S."/>
            <person name="Pangilinan J."/>
            <person name="Riley R."/>
            <person name="LaButti K."/>
            <person name="Andreopoulos B."/>
            <person name="Lipzen A."/>
            <person name="Chen C."/>
            <person name="Yan M."/>
            <person name="Daum C."/>
            <person name="Ng V."/>
            <person name="Clum A."/>
            <person name="Steindorff A."/>
            <person name="Ohm R.A."/>
            <person name="Martin F."/>
            <person name="Silar P."/>
            <person name="Natvig D.O."/>
            <person name="Lalanne C."/>
            <person name="Gautier V."/>
            <person name="Ament-Velasquez S.L."/>
            <person name="Kruys A."/>
            <person name="Hutchinson M.I."/>
            <person name="Powell A.J."/>
            <person name="Barry K."/>
            <person name="Miller A.N."/>
            <person name="Grigoriev I.V."/>
            <person name="Debuchy R."/>
            <person name="Gladieux P."/>
            <person name="Hiltunen Thoren M."/>
            <person name="Johannesson H."/>
        </authorList>
    </citation>
    <scope>NUCLEOTIDE SEQUENCE</scope>
    <source>
        <strain evidence="1">CBS 757.83</strain>
    </source>
</reference>
<reference evidence="1" key="2">
    <citation type="submission" date="2023-05" db="EMBL/GenBank/DDBJ databases">
        <authorList>
            <consortium name="Lawrence Berkeley National Laboratory"/>
            <person name="Steindorff A."/>
            <person name="Hensen N."/>
            <person name="Bonometti L."/>
            <person name="Westerberg I."/>
            <person name="Brannstrom I.O."/>
            <person name="Guillou S."/>
            <person name="Cros-Aarteil S."/>
            <person name="Calhoun S."/>
            <person name="Haridas S."/>
            <person name="Kuo A."/>
            <person name="Mondo S."/>
            <person name="Pangilinan J."/>
            <person name="Riley R."/>
            <person name="Labutti K."/>
            <person name="Andreopoulos B."/>
            <person name="Lipzen A."/>
            <person name="Chen C."/>
            <person name="Yanf M."/>
            <person name="Daum C."/>
            <person name="Ng V."/>
            <person name="Clum A."/>
            <person name="Ohm R."/>
            <person name="Martin F."/>
            <person name="Silar P."/>
            <person name="Natvig D."/>
            <person name="Lalanne C."/>
            <person name="Gautier V."/>
            <person name="Ament-Velasquez S.L."/>
            <person name="Kruys A."/>
            <person name="Hutchinson M.I."/>
            <person name="Powell A.J."/>
            <person name="Barry K."/>
            <person name="Miller A.N."/>
            <person name="Grigoriev I.V."/>
            <person name="Debuchy R."/>
            <person name="Gladieux P."/>
            <person name="Thoren M.H."/>
            <person name="Johannesson H."/>
        </authorList>
    </citation>
    <scope>NUCLEOTIDE SEQUENCE</scope>
    <source>
        <strain evidence="1">CBS 757.83</strain>
    </source>
</reference>
<proteinExistence type="predicted"/>
<evidence type="ECO:0000313" key="2">
    <source>
        <dbReference type="Proteomes" id="UP001305647"/>
    </source>
</evidence>
<dbReference type="EMBL" id="MU863751">
    <property type="protein sequence ID" value="KAK4095987.1"/>
    <property type="molecule type" value="Genomic_DNA"/>
</dbReference>
<sequence length="66" mass="6821">MPTGFLHARSTIWISTILISGSTFKFSRTVSKPTSGAPATDALNSVATLPSRSVLPCSTPGLNTNG</sequence>
<accession>A0AAN6PQB9</accession>
<dbReference type="AlphaFoldDB" id="A0AAN6PQB9"/>
<evidence type="ECO:0000313" key="1">
    <source>
        <dbReference type="EMBL" id="KAK4095987.1"/>
    </source>
</evidence>
<dbReference type="Proteomes" id="UP001305647">
    <property type="component" value="Unassembled WGS sequence"/>
</dbReference>
<protein>
    <submittedName>
        <fullName evidence="1">Uncharacterized protein</fullName>
    </submittedName>
</protein>